<accession>A0ABW1VGY6</accession>
<evidence type="ECO:0000259" key="4">
    <source>
        <dbReference type="Pfam" id="PF00294"/>
    </source>
</evidence>
<keyword evidence="6" id="KW-1185">Reference proteome</keyword>
<dbReference type="PANTHER" id="PTHR10584">
    <property type="entry name" value="SUGAR KINASE"/>
    <property type="match status" value="1"/>
</dbReference>
<organism evidence="5 6">
    <name type="scientific">Luethyella okanaganae</name>
    <dbReference type="NCBI Taxonomy" id="69372"/>
    <lineage>
        <taxon>Bacteria</taxon>
        <taxon>Bacillati</taxon>
        <taxon>Actinomycetota</taxon>
        <taxon>Actinomycetes</taxon>
        <taxon>Micrococcales</taxon>
        <taxon>Microbacteriaceae</taxon>
        <taxon>Luethyella</taxon>
    </lineage>
</organism>
<dbReference type="PANTHER" id="PTHR10584:SF166">
    <property type="entry name" value="RIBOKINASE"/>
    <property type="match status" value="1"/>
</dbReference>
<keyword evidence="1" id="KW-0808">Transferase</keyword>
<feature type="region of interest" description="Disordered" evidence="3">
    <location>
        <begin position="12"/>
        <end position="45"/>
    </location>
</feature>
<feature type="domain" description="Carbohydrate kinase PfkB" evidence="4">
    <location>
        <begin position="6"/>
        <end position="98"/>
    </location>
</feature>
<evidence type="ECO:0000256" key="3">
    <source>
        <dbReference type="SAM" id="MobiDB-lite"/>
    </source>
</evidence>
<keyword evidence="2 5" id="KW-0418">Kinase</keyword>
<dbReference type="InterPro" id="IPR002139">
    <property type="entry name" value="Ribo/fructo_kinase"/>
</dbReference>
<dbReference type="SUPFAM" id="SSF53613">
    <property type="entry name" value="Ribokinase-like"/>
    <property type="match status" value="1"/>
</dbReference>
<gene>
    <name evidence="5" type="ORF">ACFQB0_10655</name>
</gene>
<dbReference type="GO" id="GO:0016301">
    <property type="term" value="F:kinase activity"/>
    <property type="evidence" value="ECO:0007669"/>
    <property type="project" value="UniProtKB-KW"/>
</dbReference>
<dbReference type="InterPro" id="IPR011611">
    <property type="entry name" value="PfkB_dom"/>
</dbReference>
<feature type="compositionally biased region" description="Gly residues" evidence="3">
    <location>
        <begin position="31"/>
        <end position="43"/>
    </location>
</feature>
<dbReference type="Proteomes" id="UP001596306">
    <property type="component" value="Unassembled WGS sequence"/>
</dbReference>
<dbReference type="RefSeq" id="WP_386731163.1">
    <property type="nucleotide sequence ID" value="NZ_JBHSTP010000002.1"/>
</dbReference>
<dbReference type="EMBL" id="JBHSTP010000002">
    <property type="protein sequence ID" value="MFC6356567.1"/>
    <property type="molecule type" value="Genomic_DNA"/>
</dbReference>
<reference evidence="6" key="1">
    <citation type="journal article" date="2019" name="Int. J. Syst. Evol. Microbiol.">
        <title>The Global Catalogue of Microorganisms (GCM) 10K type strain sequencing project: providing services to taxonomists for standard genome sequencing and annotation.</title>
        <authorList>
            <consortium name="The Broad Institute Genomics Platform"/>
            <consortium name="The Broad Institute Genome Sequencing Center for Infectious Disease"/>
            <person name="Wu L."/>
            <person name="Ma J."/>
        </authorList>
    </citation>
    <scope>NUCLEOTIDE SEQUENCE [LARGE SCALE GENOMIC DNA]</scope>
    <source>
        <strain evidence="6">CCUG 43304</strain>
    </source>
</reference>
<dbReference type="Pfam" id="PF00294">
    <property type="entry name" value="PfkB"/>
    <property type="match status" value="1"/>
</dbReference>
<dbReference type="InterPro" id="IPR029056">
    <property type="entry name" value="Ribokinase-like"/>
</dbReference>
<proteinExistence type="predicted"/>
<protein>
    <submittedName>
        <fullName evidence="5">PfkB family carbohydrate kinase</fullName>
    </submittedName>
</protein>
<evidence type="ECO:0000313" key="6">
    <source>
        <dbReference type="Proteomes" id="UP001596306"/>
    </source>
</evidence>
<sequence>MSPRVGIIGSINADPSVGVERHPHPGETILGTGGQLSPGGKGGNQALAAARQGAETIVIGATGADANSDVATRLLRQAGVDLSHVAIVPGPTGLAIMAVAIY</sequence>
<dbReference type="PRINTS" id="PR00990">
    <property type="entry name" value="RIBOKINASE"/>
</dbReference>
<name>A0ABW1VGY6_9MICO</name>
<evidence type="ECO:0000313" key="5">
    <source>
        <dbReference type="EMBL" id="MFC6356567.1"/>
    </source>
</evidence>
<comment type="caution">
    <text evidence="5">The sequence shown here is derived from an EMBL/GenBank/DDBJ whole genome shotgun (WGS) entry which is preliminary data.</text>
</comment>
<dbReference type="Gene3D" id="3.40.1190.20">
    <property type="match status" value="1"/>
</dbReference>
<evidence type="ECO:0000256" key="1">
    <source>
        <dbReference type="ARBA" id="ARBA00022679"/>
    </source>
</evidence>
<evidence type="ECO:0000256" key="2">
    <source>
        <dbReference type="ARBA" id="ARBA00022777"/>
    </source>
</evidence>